<protein>
    <recommendedName>
        <fullName evidence="2">DUF6438 domain-containing protein</fullName>
    </recommendedName>
</protein>
<evidence type="ECO:0000313" key="4">
    <source>
        <dbReference type="Proteomes" id="UP000664369"/>
    </source>
</evidence>
<evidence type="ECO:0000256" key="1">
    <source>
        <dbReference type="SAM" id="SignalP"/>
    </source>
</evidence>
<accession>A0ABS3QHG4</accession>
<keyword evidence="1" id="KW-0732">Signal</keyword>
<comment type="caution">
    <text evidence="3">The sequence shown here is derived from an EMBL/GenBank/DDBJ whole genome shotgun (WGS) entry which is preliminary data.</text>
</comment>
<evidence type="ECO:0000259" key="2">
    <source>
        <dbReference type="Pfam" id="PF20033"/>
    </source>
</evidence>
<evidence type="ECO:0000313" key="3">
    <source>
        <dbReference type="EMBL" id="MBO2010693.1"/>
    </source>
</evidence>
<keyword evidence="4" id="KW-1185">Reference proteome</keyword>
<dbReference type="RefSeq" id="WP_208176326.1">
    <property type="nucleotide sequence ID" value="NZ_JAGETZ010000008.1"/>
</dbReference>
<gene>
    <name evidence="3" type="ORF">J4E00_16650</name>
</gene>
<proteinExistence type="predicted"/>
<reference evidence="3 4" key="1">
    <citation type="submission" date="2021-03" db="EMBL/GenBank/DDBJ databases">
        <authorList>
            <person name="Kim M.K."/>
        </authorList>
    </citation>
    <scope>NUCLEOTIDE SEQUENCE [LARGE SCALE GENOMIC DNA]</scope>
    <source>
        <strain evidence="3 4">BT442</strain>
    </source>
</reference>
<organism evidence="3 4">
    <name type="scientific">Hymenobacter negativus</name>
    <dbReference type="NCBI Taxonomy" id="2795026"/>
    <lineage>
        <taxon>Bacteria</taxon>
        <taxon>Pseudomonadati</taxon>
        <taxon>Bacteroidota</taxon>
        <taxon>Cytophagia</taxon>
        <taxon>Cytophagales</taxon>
        <taxon>Hymenobacteraceae</taxon>
        <taxon>Hymenobacter</taxon>
    </lineage>
</organism>
<feature type="chain" id="PRO_5045444620" description="DUF6438 domain-containing protein" evidence="1">
    <location>
        <begin position="27"/>
        <end position="178"/>
    </location>
</feature>
<name>A0ABS3QHG4_9BACT</name>
<dbReference type="EMBL" id="JAGETZ010000008">
    <property type="protein sequence ID" value="MBO2010693.1"/>
    <property type="molecule type" value="Genomic_DNA"/>
</dbReference>
<dbReference type="Proteomes" id="UP000664369">
    <property type="component" value="Unassembled WGS sequence"/>
</dbReference>
<sequence>MPHIPMRYFTLLLLLSFFGLNLQACAQQTAVQKTKKASKKAGPVKKPAPTEAGPVITFERTPCFGTCPSYTALVYADGRVAYEGRRFVSMEGKKDLKLPAATVADLLRQAKESRFETFENSYSSGVTDVPSTIVAIRQPDGIFKKVTVEGNAPENVRELFAYFGTQFDALAKPDGTRK</sequence>
<dbReference type="Pfam" id="PF20033">
    <property type="entry name" value="DUF6438"/>
    <property type="match status" value="1"/>
</dbReference>
<feature type="domain" description="DUF6438" evidence="2">
    <location>
        <begin position="55"/>
        <end position="162"/>
    </location>
</feature>
<dbReference type="InterPro" id="IPR045497">
    <property type="entry name" value="DUF6438"/>
</dbReference>
<feature type="signal peptide" evidence="1">
    <location>
        <begin position="1"/>
        <end position="26"/>
    </location>
</feature>